<accession>A0A0H3ZPN6</accession>
<dbReference type="EMBL" id="KP795489">
    <property type="protein sequence ID" value="AKN36407.1"/>
    <property type="molecule type" value="Genomic_DNA"/>
</dbReference>
<dbReference type="AlphaFoldDB" id="A0A0H3ZPN6"/>
<evidence type="ECO:0000313" key="1">
    <source>
        <dbReference type="EMBL" id="AKN36407.1"/>
    </source>
</evidence>
<proteinExistence type="predicted"/>
<reference evidence="1" key="1">
    <citation type="journal article" date="2015" name="MBio">
        <title>Eco-Evolutionary Dynamics of Episomes among Ecologically Cohesive Bacterial Populations.</title>
        <authorList>
            <person name="Xue H."/>
            <person name="Cordero O.X."/>
            <person name="Camas F.M."/>
            <person name="Trimble W."/>
            <person name="Meyer F."/>
            <person name="Guglielmini J."/>
            <person name="Rocha E.P."/>
            <person name="Polz M.F."/>
        </authorList>
    </citation>
    <scope>NUCLEOTIDE SEQUENCE</scope>
    <source>
        <strain evidence="1">5F_275</strain>
    </source>
</reference>
<sequence length="38" mass="4508">MIDRCMRSISGVEFELRDLEEDDFSSKLYSVIRPNLWG</sequence>
<name>A0A0H3ZPN6_9VIBR</name>
<organism evidence="1">
    <name type="scientific">Vibrio tasmaniensis</name>
    <dbReference type="NCBI Taxonomy" id="212663"/>
    <lineage>
        <taxon>Bacteria</taxon>
        <taxon>Pseudomonadati</taxon>
        <taxon>Pseudomonadota</taxon>
        <taxon>Gammaproteobacteria</taxon>
        <taxon>Vibrionales</taxon>
        <taxon>Vibrionaceae</taxon>
        <taxon>Vibrio</taxon>
    </lineage>
</organism>
<protein>
    <submittedName>
        <fullName evidence="1">Uncharacterized protein</fullName>
    </submittedName>
</protein>